<gene>
    <name evidence="7" type="ORF">UVI_02002020</name>
</gene>
<evidence type="ECO:0000256" key="4">
    <source>
        <dbReference type="ARBA" id="ARBA00023002"/>
    </source>
</evidence>
<evidence type="ECO:0000313" key="7">
    <source>
        <dbReference type="EMBL" id="GAO17640.1"/>
    </source>
</evidence>
<evidence type="ECO:0000259" key="6">
    <source>
        <dbReference type="Pfam" id="PF01494"/>
    </source>
</evidence>
<reference evidence="8" key="1">
    <citation type="journal article" date="2016" name="Genome Announc.">
        <title>Genome sequence of Ustilaginoidea virens IPU010, a rice pathogenic fungus causing false smut.</title>
        <authorList>
            <person name="Kumagai T."/>
            <person name="Ishii T."/>
            <person name="Terai G."/>
            <person name="Umemura M."/>
            <person name="Machida M."/>
            <person name="Asai K."/>
        </authorList>
    </citation>
    <scope>NUCLEOTIDE SEQUENCE [LARGE SCALE GENOMIC DNA]</scope>
    <source>
        <strain evidence="8">IPU010</strain>
    </source>
</reference>
<evidence type="ECO:0000256" key="5">
    <source>
        <dbReference type="ARBA" id="ARBA00023033"/>
    </source>
</evidence>
<keyword evidence="5" id="KW-0503">Monooxygenase</keyword>
<evidence type="ECO:0000256" key="1">
    <source>
        <dbReference type="ARBA" id="ARBA00007992"/>
    </source>
</evidence>
<evidence type="ECO:0000313" key="8">
    <source>
        <dbReference type="Proteomes" id="UP000054053"/>
    </source>
</evidence>
<protein>
    <recommendedName>
        <fullName evidence="6">FAD-binding domain-containing protein</fullName>
    </recommendedName>
</protein>
<comment type="caution">
    <text evidence="7">The sequence shown here is derived from an EMBL/GenBank/DDBJ whole genome shotgun (WGS) entry which is preliminary data.</text>
</comment>
<name>A0A063CBD3_USTVR</name>
<evidence type="ECO:0000256" key="2">
    <source>
        <dbReference type="ARBA" id="ARBA00022630"/>
    </source>
</evidence>
<evidence type="ECO:0000256" key="3">
    <source>
        <dbReference type="ARBA" id="ARBA00022827"/>
    </source>
</evidence>
<dbReference type="InterPro" id="IPR002938">
    <property type="entry name" value="FAD-bd"/>
</dbReference>
<feature type="domain" description="FAD-binding" evidence="6">
    <location>
        <begin position="165"/>
        <end position="298"/>
    </location>
</feature>
<keyword evidence="4" id="KW-0560">Oxidoreductase</keyword>
<sequence length="430" mass="46466">MRCLGLLEKLFAKSKRSVSMLLIRDYASGKIILDRDLTGCEKLYGAPWLLLHRADYMDVLLDEAGRLGVQIKLGCEVQHVECHVPRVELVDGTIYHAHVVVGCDGNTLQTDTLKANLVALPANTVSLPLQGIHSTVRGFIHPSVKAARTGGYAYRAVLTRSQLCSPSLRELVSSRGTIQCWLGPGANAVLYPLQDGKLFNLVIPVADAAFNRSYDQDRSLSSMLDHLCGWDPVLTQVLKSAPGLARFPMYEVARLPHWSQGSVTLVGDAAHPMLPHLAQGAAVSVEDGYIVGTLLGRLSQHIADASAPSSVRARVSTVFASYEASQYERAARVVSSSRLMGTLDHLAPGPHQRARDAEFASYDAEETVSAIPSIDARFNKELLGRKVDQVVEGQVSALMANGKLGCRVNADASCWESQRPASQSGASSRS</sequence>
<dbReference type="GO" id="GO:0004497">
    <property type="term" value="F:monooxygenase activity"/>
    <property type="evidence" value="ECO:0007669"/>
    <property type="project" value="UniProtKB-KW"/>
</dbReference>
<dbReference type="EMBL" id="BBTG02000001">
    <property type="protein sequence ID" value="GAO17640.1"/>
    <property type="molecule type" value="Genomic_DNA"/>
</dbReference>
<dbReference type="PANTHER" id="PTHR13789:SF309">
    <property type="entry name" value="PUTATIVE (AFU_ORTHOLOGUE AFUA_6G14510)-RELATED"/>
    <property type="match status" value="1"/>
</dbReference>
<dbReference type="SUPFAM" id="SSF54373">
    <property type="entry name" value="FAD-linked reductases, C-terminal domain"/>
    <property type="match status" value="1"/>
</dbReference>
<dbReference type="GO" id="GO:0071949">
    <property type="term" value="F:FAD binding"/>
    <property type="evidence" value="ECO:0007669"/>
    <property type="project" value="InterPro"/>
</dbReference>
<organism evidence="7 8">
    <name type="scientific">Ustilaginoidea virens</name>
    <name type="common">Rice false smut fungus</name>
    <name type="synonym">Villosiclava virens</name>
    <dbReference type="NCBI Taxonomy" id="1159556"/>
    <lineage>
        <taxon>Eukaryota</taxon>
        <taxon>Fungi</taxon>
        <taxon>Dikarya</taxon>
        <taxon>Ascomycota</taxon>
        <taxon>Pezizomycotina</taxon>
        <taxon>Sordariomycetes</taxon>
        <taxon>Hypocreomycetidae</taxon>
        <taxon>Hypocreales</taxon>
        <taxon>Clavicipitaceae</taxon>
        <taxon>Ustilaginoidea</taxon>
    </lineage>
</organism>
<comment type="similarity">
    <text evidence="1">Belongs to the paxM FAD-dependent monooxygenase family.</text>
</comment>
<dbReference type="InterPro" id="IPR036188">
    <property type="entry name" value="FAD/NAD-bd_sf"/>
</dbReference>
<dbReference type="InterPro" id="IPR050493">
    <property type="entry name" value="FAD-dep_Monooxygenase_BioMet"/>
</dbReference>
<proteinExistence type="inferred from homology"/>
<dbReference type="HOGENOM" id="CLU_009665_19_3_1"/>
<dbReference type="AlphaFoldDB" id="A0A063CBD3"/>
<dbReference type="Pfam" id="PF01494">
    <property type="entry name" value="FAD_binding_3"/>
    <property type="match status" value="1"/>
</dbReference>
<accession>A0A063CBD3</accession>
<dbReference type="Proteomes" id="UP000054053">
    <property type="component" value="Unassembled WGS sequence"/>
</dbReference>
<dbReference type="SUPFAM" id="SSF51905">
    <property type="entry name" value="FAD/NAD(P)-binding domain"/>
    <property type="match status" value="1"/>
</dbReference>
<dbReference type="Gene3D" id="3.50.50.60">
    <property type="entry name" value="FAD/NAD(P)-binding domain"/>
    <property type="match status" value="1"/>
</dbReference>
<dbReference type="PANTHER" id="PTHR13789">
    <property type="entry name" value="MONOOXYGENASE"/>
    <property type="match status" value="1"/>
</dbReference>
<keyword evidence="2" id="KW-0285">Flavoprotein</keyword>
<keyword evidence="3" id="KW-0274">FAD</keyword>
<dbReference type="STRING" id="1159556.A0A063CBD3"/>